<sequence>MESRESGGTEAKNRFRSIYSQVEDIFHSVASLKIYSHPMLYNIFSKDPRNLIYDYMDFLNDIEIKIDSTPDFDCRKIDYVYNLYIYENEEDVEEKP</sequence>
<keyword evidence="2" id="KW-1185">Reference proteome</keyword>
<evidence type="ECO:0000313" key="1">
    <source>
        <dbReference type="EMBL" id="RHZ85618.1"/>
    </source>
</evidence>
<reference evidence="1 2" key="1">
    <citation type="submission" date="2018-08" db="EMBL/GenBank/DDBJ databases">
        <title>Genome and evolution of the arbuscular mycorrhizal fungus Diversispora epigaea (formerly Glomus versiforme) and its bacterial endosymbionts.</title>
        <authorList>
            <person name="Sun X."/>
            <person name="Fei Z."/>
            <person name="Harrison M."/>
        </authorList>
    </citation>
    <scope>NUCLEOTIDE SEQUENCE [LARGE SCALE GENOMIC DNA]</scope>
    <source>
        <strain evidence="1 2">IT104</strain>
    </source>
</reference>
<dbReference type="Proteomes" id="UP000266861">
    <property type="component" value="Unassembled WGS sequence"/>
</dbReference>
<accession>A0A397JFN9</accession>
<name>A0A397JFN9_9GLOM</name>
<gene>
    <name evidence="1" type="ORF">Glove_63g117</name>
</gene>
<evidence type="ECO:0000313" key="2">
    <source>
        <dbReference type="Proteomes" id="UP000266861"/>
    </source>
</evidence>
<dbReference type="EMBL" id="PQFF01000060">
    <property type="protein sequence ID" value="RHZ85618.1"/>
    <property type="molecule type" value="Genomic_DNA"/>
</dbReference>
<organism evidence="1 2">
    <name type="scientific">Diversispora epigaea</name>
    <dbReference type="NCBI Taxonomy" id="1348612"/>
    <lineage>
        <taxon>Eukaryota</taxon>
        <taxon>Fungi</taxon>
        <taxon>Fungi incertae sedis</taxon>
        <taxon>Mucoromycota</taxon>
        <taxon>Glomeromycotina</taxon>
        <taxon>Glomeromycetes</taxon>
        <taxon>Diversisporales</taxon>
        <taxon>Diversisporaceae</taxon>
        <taxon>Diversispora</taxon>
    </lineage>
</organism>
<proteinExistence type="predicted"/>
<comment type="caution">
    <text evidence="1">The sequence shown here is derived from an EMBL/GenBank/DDBJ whole genome shotgun (WGS) entry which is preliminary data.</text>
</comment>
<protein>
    <submittedName>
        <fullName evidence="1">Uncharacterized protein</fullName>
    </submittedName>
</protein>
<dbReference type="AlphaFoldDB" id="A0A397JFN9"/>